<evidence type="ECO:0000256" key="6">
    <source>
        <dbReference type="RuleBase" id="RU000682"/>
    </source>
</evidence>
<evidence type="ECO:0000256" key="3">
    <source>
        <dbReference type="ARBA" id="ARBA00023155"/>
    </source>
</evidence>
<dbReference type="InterPro" id="IPR009057">
    <property type="entry name" value="Homeodomain-like_sf"/>
</dbReference>
<keyword evidence="2 5" id="KW-0238">DNA-binding</keyword>
<comment type="subcellular location">
    <subcellularLocation>
        <location evidence="1 5 6">Nucleus</location>
    </subcellularLocation>
</comment>
<feature type="DNA-binding region" description="Homeobox" evidence="5">
    <location>
        <begin position="11"/>
        <end position="70"/>
    </location>
</feature>
<reference evidence="9" key="1">
    <citation type="submission" date="2021-06" db="EMBL/GenBank/DDBJ databases">
        <title>Parelaphostrongylus tenuis whole genome reference sequence.</title>
        <authorList>
            <person name="Garwood T.J."/>
            <person name="Larsen P.A."/>
            <person name="Fountain-Jones N.M."/>
            <person name="Garbe J.R."/>
            <person name="Macchietto M.G."/>
            <person name="Kania S.A."/>
            <person name="Gerhold R.W."/>
            <person name="Richards J.E."/>
            <person name="Wolf T.M."/>
        </authorList>
    </citation>
    <scope>NUCLEOTIDE SEQUENCE</scope>
    <source>
        <strain evidence="9">MNPRO001-30</strain>
        <tissue evidence="9">Meninges</tissue>
    </source>
</reference>
<dbReference type="Proteomes" id="UP001196413">
    <property type="component" value="Unassembled WGS sequence"/>
</dbReference>
<keyword evidence="10" id="KW-1185">Reference proteome</keyword>
<dbReference type="PROSITE" id="PS00027">
    <property type="entry name" value="HOMEOBOX_1"/>
    <property type="match status" value="1"/>
</dbReference>
<evidence type="ECO:0000256" key="4">
    <source>
        <dbReference type="ARBA" id="ARBA00023242"/>
    </source>
</evidence>
<dbReference type="AlphaFoldDB" id="A0AAD5MTB8"/>
<evidence type="ECO:0000313" key="10">
    <source>
        <dbReference type="Proteomes" id="UP001196413"/>
    </source>
</evidence>
<dbReference type="Gene3D" id="1.10.10.60">
    <property type="entry name" value="Homeodomain-like"/>
    <property type="match status" value="1"/>
</dbReference>
<evidence type="ECO:0000256" key="5">
    <source>
        <dbReference type="PROSITE-ProRule" id="PRU00108"/>
    </source>
</evidence>
<dbReference type="Pfam" id="PF00046">
    <property type="entry name" value="Homeodomain"/>
    <property type="match status" value="1"/>
</dbReference>
<name>A0AAD5MTB8_PARTN</name>
<feature type="domain" description="Homeobox" evidence="8">
    <location>
        <begin position="9"/>
        <end position="69"/>
    </location>
</feature>
<dbReference type="EMBL" id="JAHQIW010002017">
    <property type="protein sequence ID" value="KAJ1354307.1"/>
    <property type="molecule type" value="Genomic_DNA"/>
</dbReference>
<dbReference type="GO" id="GO:0000981">
    <property type="term" value="F:DNA-binding transcription factor activity, RNA polymerase II-specific"/>
    <property type="evidence" value="ECO:0007669"/>
    <property type="project" value="InterPro"/>
</dbReference>
<dbReference type="CDD" id="cd00086">
    <property type="entry name" value="homeodomain"/>
    <property type="match status" value="1"/>
</dbReference>
<feature type="region of interest" description="Disordered" evidence="7">
    <location>
        <begin position="79"/>
        <end position="101"/>
    </location>
</feature>
<keyword evidence="4 5" id="KW-0539">Nucleus</keyword>
<comment type="caution">
    <text evidence="9">The sequence shown here is derived from an EMBL/GenBank/DDBJ whole genome shotgun (WGS) entry which is preliminary data.</text>
</comment>
<evidence type="ECO:0000256" key="1">
    <source>
        <dbReference type="ARBA" id="ARBA00004123"/>
    </source>
</evidence>
<protein>
    <recommendedName>
        <fullName evidence="8">Homeobox domain-containing protein</fullName>
    </recommendedName>
</protein>
<evidence type="ECO:0000313" key="9">
    <source>
        <dbReference type="EMBL" id="KAJ1354307.1"/>
    </source>
</evidence>
<evidence type="ECO:0000259" key="8">
    <source>
        <dbReference type="PROSITE" id="PS50071"/>
    </source>
</evidence>
<dbReference type="GO" id="GO:0005634">
    <property type="term" value="C:nucleus"/>
    <property type="evidence" value="ECO:0007669"/>
    <property type="project" value="UniProtKB-SubCell"/>
</dbReference>
<dbReference type="InterPro" id="IPR050877">
    <property type="entry name" value="EMX-VAX-Noto_Homeobox_TFs"/>
</dbReference>
<dbReference type="SMART" id="SM00389">
    <property type="entry name" value="HOX"/>
    <property type="match status" value="1"/>
</dbReference>
<keyword evidence="3 5" id="KW-0371">Homeobox</keyword>
<evidence type="ECO:0000256" key="2">
    <source>
        <dbReference type="ARBA" id="ARBA00023125"/>
    </source>
</evidence>
<dbReference type="InterPro" id="IPR017970">
    <property type="entry name" value="Homeobox_CS"/>
</dbReference>
<dbReference type="SUPFAM" id="SSF46689">
    <property type="entry name" value="Homeodomain-like"/>
    <property type="match status" value="1"/>
</dbReference>
<dbReference type="PANTHER" id="PTHR24339">
    <property type="entry name" value="HOMEOBOX PROTEIN EMX-RELATED"/>
    <property type="match status" value="1"/>
</dbReference>
<dbReference type="PROSITE" id="PS50071">
    <property type="entry name" value="HOMEOBOX_2"/>
    <property type="match status" value="1"/>
</dbReference>
<dbReference type="PANTHER" id="PTHR24339:SF28">
    <property type="entry name" value="E5-RELATED"/>
    <property type="match status" value="1"/>
</dbReference>
<dbReference type="GO" id="GO:0000978">
    <property type="term" value="F:RNA polymerase II cis-regulatory region sequence-specific DNA binding"/>
    <property type="evidence" value="ECO:0007669"/>
    <property type="project" value="TreeGrafter"/>
</dbReference>
<evidence type="ECO:0000256" key="7">
    <source>
        <dbReference type="SAM" id="MobiDB-lite"/>
    </source>
</evidence>
<accession>A0AAD5MTB8</accession>
<proteinExistence type="predicted"/>
<feature type="compositionally biased region" description="Low complexity" evidence="7">
    <location>
        <begin position="81"/>
        <end position="100"/>
    </location>
</feature>
<organism evidence="9 10">
    <name type="scientific">Parelaphostrongylus tenuis</name>
    <name type="common">Meningeal worm</name>
    <dbReference type="NCBI Taxonomy" id="148309"/>
    <lineage>
        <taxon>Eukaryota</taxon>
        <taxon>Metazoa</taxon>
        <taxon>Ecdysozoa</taxon>
        <taxon>Nematoda</taxon>
        <taxon>Chromadorea</taxon>
        <taxon>Rhabditida</taxon>
        <taxon>Rhabditina</taxon>
        <taxon>Rhabditomorpha</taxon>
        <taxon>Strongyloidea</taxon>
        <taxon>Metastrongylidae</taxon>
        <taxon>Parelaphostrongylus</taxon>
    </lineage>
</organism>
<sequence>MKDFLIASYTNRRRRTTFSPSQLRVLEDVFSRQQYLVGNERLRLASILNIGVTQVKVWFQNRRIRWRREQREMLVATRYETTTTSTSSTVPSSTLTPGVTLPEDLIMPTSALSEMRSAGDN</sequence>
<dbReference type="InterPro" id="IPR001356">
    <property type="entry name" value="HD"/>
</dbReference>
<gene>
    <name evidence="9" type="ORF">KIN20_011196</name>
</gene>